<keyword evidence="4" id="KW-0328">Glycosyltransferase</keyword>
<accession>A0A1C3RK46</accession>
<organism evidence="10 11">
    <name type="scientific">Candidatus Terasakiella magnetica</name>
    <dbReference type="NCBI Taxonomy" id="1867952"/>
    <lineage>
        <taxon>Bacteria</taxon>
        <taxon>Pseudomonadati</taxon>
        <taxon>Pseudomonadota</taxon>
        <taxon>Alphaproteobacteria</taxon>
        <taxon>Rhodospirillales</taxon>
        <taxon>Terasakiellaceae</taxon>
        <taxon>Terasakiella</taxon>
    </lineage>
</organism>
<dbReference type="PANTHER" id="PTHR44998:SF1">
    <property type="entry name" value="UDP-N-ACETYLGLUCOSAMINE--PEPTIDE N-ACETYLGLUCOSAMINYLTRANSFERASE 110 KDA SUBUNIT"/>
    <property type="match status" value="1"/>
</dbReference>
<evidence type="ECO:0000256" key="2">
    <source>
        <dbReference type="ARBA" id="ARBA00005386"/>
    </source>
</evidence>
<gene>
    <name evidence="10" type="ORF">MTBPR1_60132</name>
</gene>
<evidence type="ECO:0000256" key="8">
    <source>
        <dbReference type="PROSITE-ProRule" id="PRU00339"/>
    </source>
</evidence>
<keyword evidence="11" id="KW-1185">Reference proteome</keyword>
<evidence type="ECO:0000313" key="10">
    <source>
        <dbReference type="EMBL" id="SCA57619.1"/>
    </source>
</evidence>
<dbReference type="AlphaFoldDB" id="A0A1C3RK46"/>
<dbReference type="STRING" id="1867952.MTBPR1_60132"/>
<feature type="domain" description="O-GlcNAc transferase C-terminal" evidence="9">
    <location>
        <begin position="205"/>
        <end position="378"/>
    </location>
</feature>
<dbReference type="Pfam" id="PF13844">
    <property type="entry name" value="Glyco_transf_41"/>
    <property type="match status" value="2"/>
</dbReference>
<dbReference type="PROSITE" id="PS50005">
    <property type="entry name" value="TPR"/>
    <property type="match status" value="3"/>
</dbReference>
<proteinExistence type="inferred from homology"/>
<dbReference type="EC" id="2.4.1.255" evidence="3"/>
<feature type="domain" description="O-GlcNAc transferase C-terminal" evidence="9">
    <location>
        <begin position="386"/>
        <end position="571"/>
    </location>
</feature>
<evidence type="ECO:0000256" key="7">
    <source>
        <dbReference type="ARBA" id="ARBA00022803"/>
    </source>
</evidence>
<dbReference type="SUPFAM" id="SSF48452">
    <property type="entry name" value="TPR-like"/>
    <property type="match status" value="1"/>
</dbReference>
<protein>
    <recommendedName>
        <fullName evidence="3">protein O-GlcNAc transferase</fullName>
        <ecNumber evidence="3">2.4.1.255</ecNumber>
    </recommendedName>
</protein>
<reference evidence="10 11" key="1">
    <citation type="submission" date="2016-07" db="EMBL/GenBank/DDBJ databases">
        <authorList>
            <person name="Lefevre C.T."/>
        </authorList>
    </citation>
    <scope>NUCLEOTIDE SEQUENCE [LARGE SCALE GENOMIC DNA]</scope>
    <source>
        <strain evidence="10">PR1</strain>
    </source>
</reference>
<evidence type="ECO:0000256" key="3">
    <source>
        <dbReference type="ARBA" id="ARBA00011970"/>
    </source>
</evidence>
<evidence type="ECO:0000256" key="1">
    <source>
        <dbReference type="ARBA" id="ARBA00004922"/>
    </source>
</evidence>
<evidence type="ECO:0000256" key="4">
    <source>
        <dbReference type="ARBA" id="ARBA00022676"/>
    </source>
</evidence>
<keyword evidence="6" id="KW-0677">Repeat</keyword>
<dbReference type="Proteomes" id="UP000231658">
    <property type="component" value="Unassembled WGS sequence"/>
</dbReference>
<dbReference type="PANTHER" id="PTHR44998">
    <property type="match status" value="1"/>
</dbReference>
<feature type="repeat" description="TPR" evidence="8">
    <location>
        <begin position="111"/>
        <end position="144"/>
    </location>
</feature>
<dbReference type="EMBL" id="FLYE01000045">
    <property type="protein sequence ID" value="SCA57619.1"/>
    <property type="molecule type" value="Genomic_DNA"/>
</dbReference>
<evidence type="ECO:0000256" key="5">
    <source>
        <dbReference type="ARBA" id="ARBA00022679"/>
    </source>
</evidence>
<dbReference type="GO" id="GO:0006493">
    <property type="term" value="P:protein O-linked glycosylation"/>
    <property type="evidence" value="ECO:0007669"/>
    <property type="project" value="TreeGrafter"/>
</dbReference>
<dbReference type="PROSITE" id="PS50293">
    <property type="entry name" value="TPR_REGION"/>
    <property type="match status" value="1"/>
</dbReference>
<dbReference type="RefSeq" id="WP_069189635.1">
    <property type="nucleotide sequence ID" value="NZ_FLYE01000045.1"/>
</dbReference>
<feature type="repeat" description="TPR" evidence="8">
    <location>
        <begin position="43"/>
        <end position="76"/>
    </location>
</feature>
<evidence type="ECO:0000313" key="11">
    <source>
        <dbReference type="Proteomes" id="UP000231658"/>
    </source>
</evidence>
<dbReference type="InterPro" id="IPR029489">
    <property type="entry name" value="OGT/SEC/SPY_C"/>
</dbReference>
<dbReference type="GO" id="GO:0097363">
    <property type="term" value="F:protein O-acetylglucosaminyltransferase activity"/>
    <property type="evidence" value="ECO:0007669"/>
    <property type="project" value="UniProtKB-EC"/>
</dbReference>
<dbReference type="Gene3D" id="3.40.50.2000">
    <property type="entry name" value="Glycogen Phosphorylase B"/>
    <property type="match status" value="1"/>
</dbReference>
<dbReference type="InterPro" id="IPR011990">
    <property type="entry name" value="TPR-like_helical_dom_sf"/>
</dbReference>
<dbReference type="Gene3D" id="3.40.50.11380">
    <property type="match status" value="1"/>
</dbReference>
<name>A0A1C3RK46_9PROT</name>
<comment type="similarity">
    <text evidence="2">Belongs to the glycosyltransferase 41 family. O-GlcNAc transferase subfamily.</text>
</comment>
<evidence type="ECO:0000256" key="6">
    <source>
        <dbReference type="ARBA" id="ARBA00022737"/>
    </source>
</evidence>
<dbReference type="Pfam" id="PF13414">
    <property type="entry name" value="TPR_11"/>
    <property type="match status" value="1"/>
</dbReference>
<comment type="pathway">
    <text evidence="1">Protein modification; protein glycosylation.</text>
</comment>
<keyword evidence="5" id="KW-0808">Transferase</keyword>
<keyword evidence="7 8" id="KW-0802">TPR repeat</keyword>
<dbReference type="InterPro" id="IPR019734">
    <property type="entry name" value="TPR_rpt"/>
</dbReference>
<evidence type="ECO:0000259" key="9">
    <source>
        <dbReference type="Pfam" id="PF13844"/>
    </source>
</evidence>
<feature type="repeat" description="TPR" evidence="8">
    <location>
        <begin position="77"/>
        <end position="110"/>
    </location>
</feature>
<sequence length="601" mass="69258">MYIEHENPPKEQLKALMELYSKGELLKALEKVEFFLKEYDQSIFLWNVSGAVHLGLGNFQGAELSFKRTVELKPDFAEGFCNYGLALHKQDKINEAVNAYQKKLELKPDLAEVHNNLGHLYRTHKKHHEAVESYGKALKYDPEIPEALFFKHHEQAHICDWSFYDEFDAIKDDLGKDGAAVEPFSLISKADDPLLQKRCAQNCAAIKHKRSENKHFEKPATFPEKIRIGYFSSDLNNHPIMYLFAGVLEQHDKEKFEIIAFYYGSEKSDPLKEQAQNSVDEFINIRTLSDKDALALIKEKKLDIAVDMNGYTGISKTGLFAYRLAPVQINYLGYPSTMGAPFMDYIVANKTLIPDENRQFYSEEIIYMPHSYQPNDDTRVISDKAQSRADYNLPEDGFVFCCFNNNYKFTPREFDIWMRLLKRVEGSVLWLLQTNQWTQSNLCKEAERRGVDPSRIIFADKVDPAEHLARQRLGDLFLDTFNYNAHTTASDALWVGLPILTKVGSQFAARVAASLLNAIDLPELITQTEQEYEELAYELATNKMHLQTIREKLKSNRSNKPLFDTKLYTQHIEAAYRTAYQKYYDGCEAVTFEVGPEPRNM</sequence>
<dbReference type="Gene3D" id="1.25.40.10">
    <property type="entry name" value="Tetratricopeptide repeat domain"/>
    <property type="match status" value="2"/>
</dbReference>
<dbReference type="SMART" id="SM00028">
    <property type="entry name" value="TPR"/>
    <property type="match status" value="3"/>
</dbReference>
<dbReference type="OrthoDB" id="146908at2"/>